<evidence type="ECO:0000313" key="3">
    <source>
        <dbReference type="Proteomes" id="UP000281553"/>
    </source>
</evidence>
<evidence type="ECO:0000256" key="1">
    <source>
        <dbReference type="SAM" id="MobiDB-lite"/>
    </source>
</evidence>
<proteinExistence type="predicted"/>
<sequence>MNRLSLRKRRIVRSPYTPTRKRAAPRLHSTPTLASVLERPVDSPAVSISPPLPVSTVPSFRPLGGDLGCTSPIVGRSTLVVGQRATEADKKASNEDCTTTAVTDVCPPAKRPLATKDQLFDLNPPMCPPSSNPLGKLNGAF</sequence>
<dbReference type="Proteomes" id="UP000281553">
    <property type="component" value="Unassembled WGS sequence"/>
</dbReference>
<reference evidence="2 3" key="1">
    <citation type="submission" date="2018-11" db="EMBL/GenBank/DDBJ databases">
        <authorList>
            <consortium name="Pathogen Informatics"/>
        </authorList>
    </citation>
    <scope>NUCLEOTIDE SEQUENCE [LARGE SCALE GENOMIC DNA]</scope>
</reference>
<accession>A0A3P7N7U0</accession>
<dbReference type="OrthoDB" id="6277333at2759"/>
<feature type="region of interest" description="Disordered" evidence="1">
    <location>
        <begin position="34"/>
        <end position="54"/>
    </location>
</feature>
<dbReference type="AlphaFoldDB" id="A0A3P7N7U0"/>
<dbReference type="EMBL" id="UYRU01079868">
    <property type="protein sequence ID" value="VDN30537.1"/>
    <property type="molecule type" value="Genomic_DNA"/>
</dbReference>
<gene>
    <name evidence="2" type="ORF">DILT_LOCUS15553</name>
</gene>
<evidence type="ECO:0000313" key="2">
    <source>
        <dbReference type="EMBL" id="VDN30537.1"/>
    </source>
</evidence>
<keyword evidence="3" id="KW-1185">Reference proteome</keyword>
<protein>
    <submittedName>
        <fullName evidence="2">Uncharacterized protein</fullName>
    </submittedName>
</protein>
<feature type="region of interest" description="Disordered" evidence="1">
    <location>
        <begin position="120"/>
        <end position="141"/>
    </location>
</feature>
<organism evidence="2 3">
    <name type="scientific">Dibothriocephalus latus</name>
    <name type="common">Fish tapeworm</name>
    <name type="synonym">Diphyllobothrium latum</name>
    <dbReference type="NCBI Taxonomy" id="60516"/>
    <lineage>
        <taxon>Eukaryota</taxon>
        <taxon>Metazoa</taxon>
        <taxon>Spiralia</taxon>
        <taxon>Lophotrochozoa</taxon>
        <taxon>Platyhelminthes</taxon>
        <taxon>Cestoda</taxon>
        <taxon>Eucestoda</taxon>
        <taxon>Diphyllobothriidea</taxon>
        <taxon>Diphyllobothriidae</taxon>
        <taxon>Dibothriocephalus</taxon>
    </lineage>
</organism>
<name>A0A3P7N7U0_DIBLA</name>